<dbReference type="AlphaFoldDB" id="A0A7W8JYX1"/>
<dbReference type="Proteomes" id="UP000552709">
    <property type="component" value="Unassembled WGS sequence"/>
</dbReference>
<gene>
    <name evidence="2" type="ORF">HNQ08_004923</name>
</gene>
<protein>
    <submittedName>
        <fullName evidence="2">Uncharacterized protein</fullName>
    </submittedName>
</protein>
<organism evidence="2 3">
    <name type="scientific">Deinococcus humi</name>
    <dbReference type="NCBI Taxonomy" id="662880"/>
    <lineage>
        <taxon>Bacteria</taxon>
        <taxon>Thermotogati</taxon>
        <taxon>Deinococcota</taxon>
        <taxon>Deinococci</taxon>
        <taxon>Deinococcales</taxon>
        <taxon>Deinococcaceae</taxon>
        <taxon>Deinococcus</taxon>
    </lineage>
</organism>
<sequence>MVMKVGDSGVQAQEFLSTFAPFQPMLRSFLSSRRLVFSQGDVIAACSGNHLLVIDANEAQDLPDRGPITPQLISGDRFWDIVFAEQPSQEGSRRLGITRALEEAIEHEAVLVHGSPSPVSDAIHRCADLVQKPAGTPAFPLADEGPQRTEGRI</sequence>
<proteinExistence type="predicted"/>
<keyword evidence="3" id="KW-1185">Reference proteome</keyword>
<evidence type="ECO:0000313" key="3">
    <source>
        <dbReference type="Proteomes" id="UP000552709"/>
    </source>
</evidence>
<evidence type="ECO:0000256" key="1">
    <source>
        <dbReference type="SAM" id="MobiDB-lite"/>
    </source>
</evidence>
<comment type="caution">
    <text evidence="2">The sequence shown here is derived from an EMBL/GenBank/DDBJ whole genome shotgun (WGS) entry which is preliminary data.</text>
</comment>
<evidence type="ECO:0000313" key="2">
    <source>
        <dbReference type="EMBL" id="MBB5365797.1"/>
    </source>
</evidence>
<dbReference type="EMBL" id="JACHFL010000022">
    <property type="protein sequence ID" value="MBB5365797.1"/>
    <property type="molecule type" value="Genomic_DNA"/>
</dbReference>
<name>A0A7W8JYX1_9DEIO</name>
<reference evidence="2 3" key="1">
    <citation type="submission" date="2020-08" db="EMBL/GenBank/DDBJ databases">
        <title>Genomic Encyclopedia of Type Strains, Phase IV (KMG-IV): sequencing the most valuable type-strain genomes for metagenomic binning, comparative biology and taxonomic classification.</title>
        <authorList>
            <person name="Goeker M."/>
        </authorList>
    </citation>
    <scope>NUCLEOTIDE SEQUENCE [LARGE SCALE GENOMIC DNA]</scope>
    <source>
        <strain evidence="2 3">DSM 27939</strain>
    </source>
</reference>
<feature type="region of interest" description="Disordered" evidence="1">
    <location>
        <begin position="134"/>
        <end position="153"/>
    </location>
</feature>
<accession>A0A7W8JYX1</accession>